<dbReference type="SMART" id="SM00906">
    <property type="entry name" value="Fungal_trans"/>
    <property type="match status" value="1"/>
</dbReference>
<evidence type="ECO:0000259" key="5">
    <source>
        <dbReference type="SMART" id="SM00906"/>
    </source>
</evidence>
<keyword evidence="1" id="KW-0805">Transcription regulation</keyword>
<keyword evidence="3" id="KW-0539">Nucleus</keyword>
<proteinExistence type="predicted"/>
<evidence type="ECO:0000256" key="1">
    <source>
        <dbReference type="ARBA" id="ARBA00023015"/>
    </source>
</evidence>
<dbReference type="InterPro" id="IPR007219">
    <property type="entry name" value="XnlR_reg_dom"/>
</dbReference>
<sequence length="579" mass="65117">MFLSFEAQPEDGEQGVRNPKHAKRGERLGQRQSMSCVAIRNAGSGQAPAPENIVDLPREQNLNLVNTNGSQDAQHQESPTAAASIQTHNSALSISEPTLESLHSMPEELLDQDQCPSRSESLENISDDVNALSLTSRQPASYLGISSIQAAMKVIAWLHPQFRSSISRVLPKYQKSQALNSVPSIATPSSFPPTEMEMLDAYFADFHPLAPLLDQKNFRATYLTGNRKDNRWLALLNIVLALGSIAASGSDSHKHEEYFERSMNLLNLATLGTPTMETVQTLGLIGGWYCHYTSQPNLGYSLMGVSLRMAVTLGIQREPFDGHLVLDPVKAAYHEFKRRVWWSLCCMETWGHETLGRPCMDFFAPSITVSQPRLLDEENYLQILPLIENVGFVKIASRIQESLAGLPTITHAETIDLDSQLLSWWNNLPLALKDYEPCSESLHTARTVMRWRFNNQRMLLYRPKLLSYAMRRVPFMSIREDERHAILKCREIAELSIQDISMAARLNQMIGWNGVWLLFQATMIPLIYLSTRSTNDDAVAKFEACKTQVETAIITLDRLKPYGHTAERTLEVVSAILEF</sequence>
<evidence type="ECO:0000256" key="4">
    <source>
        <dbReference type="SAM" id="MobiDB-lite"/>
    </source>
</evidence>
<dbReference type="Pfam" id="PF04082">
    <property type="entry name" value="Fungal_trans"/>
    <property type="match status" value="1"/>
</dbReference>
<evidence type="ECO:0000256" key="2">
    <source>
        <dbReference type="ARBA" id="ARBA00023163"/>
    </source>
</evidence>
<dbReference type="GO" id="GO:0005634">
    <property type="term" value="C:nucleus"/>
    <property type="evidence" value="ECO:0007669"/>
    <property type="project" value="TreeGrafter"/>
</dbReference>
<protein>
    <recommendedName>
        <fullName evidence="5">Xylanolytic transcriptional activator regulatory domain-containing protein</fullName>
    </recommendedName>
</protein>
<dbReference type="InterPro" id="IPR051127">
    <property type="entry name" value="Fungal_SecMet_Regulators"/>
</dbReference>
<dbReference type="EMBL" id="MDYN01000036">
    <property type="protein sequence ID" value="OQD80356.1"/>
    <property type="molecule type" value="Genomic_DNA"/>
</dbReference>
<keyword evidence="2" id="KW-0804">Transcription</keyword>
<dbReference type="GO" id="GO:0000981">
    <property type="term" value="F:DNA-binding transcription factor activity, RNA polymerase II-specific"/>
    <property type="evidence" value="ECO:0007669"/>
    <property type="project" value="TreeGrafter"/>
</dbReference>
<comment type="caution">
    <text evidence="6">The sequence shown here is derived from an EMBL/GenBank/DDBJ whole genome shotgun (WGS) entry which is preliminary data.</text>
</comment>
<evidence type="ECO:0000313" key="6">
    <source>
        <dbReference type="EMBL" id="OQD80356.1"/>
    </source>
</evidence>
<gene>
    <name evidence="6" type="ORF">PENANT_c036G05533</name>
</gene>
<feature type="domain" description="Xylanolytic transcriptional activator regulatory" evidence="5">
    <location>
        <begin position="299"/>
        <end position="378"/>
    </location>
</feature>
<dbReference type="GO" id="GO:0000978">
    <property type="term" value="F:RNA polymerase II cis-regulatory region sequence-specific DNA binding"/>
    <property type="evidence" value="ECO:0007669"/>
    <property type="project" value="TreeGrafter"/>
</dbReference>
<name>A0A1V6PV41_9EURO</name>
<dbReference type="GO" id="GO:0008270">
    <property type="term" value="F:zinc ion binding"/>
    <property type="evidence" value="ECO:0007669"/>
    <property type="project" value="InterPro"/>
</dbReference>
<dbReference type="PANTHER" id="PTHR47424:SF5">
    <property type="entry name" value="ZN(II)2CYS6 TRANSCRIPTION FACTOR (EUROFUNG)"/>
    <property type="match status" value="1"/>
</dbReference>
<keyword evidence="7" id="KW-1185">Reference proteome</keyword>
<evidence type="ECO:0000313" key="7">
    <source>
        <dbReference type="Proteomes" id="UP000191672"/>
    </source>
</evidence>
<feature type="region of interest" description="Disordered" evidence="4">
    <location>
        <begin position="1"/>
        <end position="32"/>
    </location>
</feature>
<dbReference type="GO" id="GO:0000435">
    <property type="term" value="P:positive regulation of transcription from RNA polymerase II promoter by galactose"/>
    <property type="evidence" value="ECO:0007669"/>
    <property type="project" value="TreeGrafter"/>
</dbReference>
<dbReference type="GO" id="GO:0006351">
    <property type="term" value="P:DNA-templated transcription"/>
    <property type="evidence" value="ECO:0007669"/>
    <property type="project" value="InterPro"/>
</dbReference>
<evidence type="ECO:0000256" key="3">
    <source>
        <dbReference type="ARBA" id="ARBA00023242"/>
    </source>
</evidence>
<organism evidence="6 7">
    <name type="scientific">Penicillium antarcticum</name>
    <dbReference type="NCBI Taxonomy" id="416450"/>
    <lineage>
        <taxon>Eukaryota</taxon>
        <taxon>Fungi</taxon>
        <taxon>Dikarya</taxon>
        <taxon>Ascomycota</taxon>
        <taxon>Pezizomycotina</taxon>
        <taxon>Eurotiomycetes</taxon>
        <taxon>Eurotiomycetidae</taxon>
        <taxon>Eurotiales</taxon>
        <taxon>Aspergillaceae</taxon>
        <taxon>Penicillium</taxon>
    </lineage>
</organism>
<dbReference type="AlphaFoldDB" id="A0A1V6PV41"/>
<accession>A0A1V6PV41</accession>
<dbReference type="PANTHER" id="PTHR47424">
    <property type="entry name" value="REGULATORY PROTEIN GAL4"/>
    <property type="match status" value="1"/>
</dbReference>
<dbReference type="Proteomes" id="UP000191672">
    <property type="component" value="Unassembled WGS sequence"/>
</dbReference>
<dbReference type="CDD" id="cd12148">
    <property type="entry name" value="fungal_TF_MHR"/>
    <property type="match status" value="1"/>
</dbReference>
<reference evidence="7" key="1">
    <citation type="journal article" date="2017" name="Nat. Microbiol.">
        <title>Global analysis of biosynthetic gene clusters reveals vast potential of secondary metabolite production in Penicillium species.</title>
        <authorList>
            <person name="Nielsen J.C."/>
            <person name="Grijseels S."/>
            <person name="Prigent S."/>
            <person name="Ji B."/>
            <person name="Dainat J."/>
            <person name="Nielsen K.F."/>
            <person name="Frisvad J.C."/>
            <person name="Workman M."/>
            <person name="Nielsen J."/>
        </authorList>
    </citation>
    <scope>NUCLEOTIDE SEQUENCE [LARGE SCALE GENOMIC DNA]</scope>
    <source>
        <strain evidence="7">IBT 31811</strain>
    </source>
</reference>